<protein>
    <submittedName>
        <fullName evidence="1">Uncharacterized protein</fullName>
    </submittedName>
</protein>
<evidence type="ECO:0000313" key="1">
    <source>
        <dbReference type="EMBL" id="KAK7083450.1"/>
    </source>
</evidence>
<dbReference type="AlphaFoldDB" id="A0AAN8XSH6"/>
<gene>
    <name evidence="1" type="ORF">SK128_000854</name>
</gene>
<proteinExistence type="predicted"/>
<reference evidence="1 2" key="1">
    <citation type="submission" date="2023-11" db="EMBL/GenBank/DDBJ databases">
        <title>Halocaridina rubra genome assembly.</title>
        <authorList>
            <person name="Smith C."/>
        </authorList>
    </citation>
    <scope>NUCLEOTIDE SEQUENCE [LARGE SCALE GENOMIC DNA]</scope>
    <source>
        <strain evidence="1">EP-1</strain>
        <tissue evidence="1">Whole</tissue>
    </source>
</reference>
<organism evidence="1 2">
    <name type="scientific">Halocaridina rubra</name>
    <name type="common">Hawaiian red shrimp</name>
    <dbReference type="NCBI Taxonomy" id="373956"/>
    <lineage>
        <taxon>Eukaryota</taxon>
        <taxon>Metazoa</taxon>
        <taxon>Ecdysozoa</taxon>
        <taxon>Arthropoda</taxon>
        <taxon>Crustacea</taxon>
        <taxon>Multicrustacea</taxon>
        <taxon>Malacostraca</taxon>
        <taxon>Eumalacostraca</taxon>
        <taxon>Eucarida</taxon>
        <taxon>Decapoda</taxon>
        <taxon>Pleocyemata</taxon>
        <taxon>Caridea</taxon>
        <taxon>Atyoidea</taxon>
        <taxon>Atyidae</taxon>
        <taxon>Halocaridina</taxon>
    </lineage>
</organism>
<sequence>MKKYFAVDYNSPVPTVYDENDYDCKKRILENTLACLQASINAELGYGGARLLDVRFTGRECIDELTRCIHYCDGENLKLRIVGSSAGNIIVYILAFLMGVRGQCCGYDVNDRKRRLLITNKEAFFNMSGLHLPESVFCACDGVRAICDLFLEVAALQEHPAWHEPKRTASGTNYPGLVFNQQRLLPTKTIQEILYNERTMEQILEFSEGTAASGFSDLYVEAPV</sequence>
<dbReference type="Proteomes" id="UP001381693">
    <property type="component" value="Unassembled WGS sequence"/>
</dbReference>
<comment type="caution">
    <text evidence="1">The sequence shown here is derived from an EMBL/GenBank/DDBJ whole genome shotgun (WGS) entry which is preliminary data.</text>
</comment>
<name>A0AAN8XSH6_HALRR</name>
<accession>A0AAN8XSH6</accession>
<keyword evidence="2" id="KW-1185">Reference proteome</keyword>
<dbReference type="EMBL" id="JAXCGZ010003011">
    <property type="protein sequence ID" value="KAK7083450.1"/>
    <property type="molecule type" value="Genomic_DNA"/>
</dbReference>
<feature type="non-terminal residue" evidence="1">
    <location>
        <position position="224"/>
    </location>
</feature>
<evidence type="ECO:0000313" key="2">
    <source>
        <dbReference type="Proteomes" id="UP001381693"/>
    </source>
</evidence>